<protein>
    <submittedName>
        <fullName evidence="1">Uncharacterized protein</fullName>
    </submittedName>
</protein>
<accession>A0A9P3UTA4</accession>
<dbReference type="AlphaFoldDB" id="A0A9P3UTA4"/>
<sequence length="77" mass="8685">MRIITGQNGDDRVALIPLPTRSGRNELSDANGSDFGGWLLHLRVYAKQETDKNLNEVEKHRKAKVKHTREVSGVFRG</sequence>
<reference evidence="1" key="1">
    <citation type="submission" date="2022-07" db="EMBL/GenBank/DDBJ databases">
        <title>The genome of Lyophyllum shimeji provides insight into the initial evolution of ectomycorrhizal fungal genome.</title>
        <authorList>
            <person name="Kobayashi Y."/>
            <person name="Shibata T."/>
            <person name="Hirakawa H."/>
            <person name="Shigenobu S."/>
            <person name="Nishiyama T."/>
            <person name="Yamada A."/>
            <person name="Hasebe M."/>
            <person name="Kawaguchi M."/>
        </authorList>
    </citation>
    <scope>NUCLEOTIDE SEQUENCE</scope>
    <source>
        <strain evidence="1">AT787</strain>
    </source>
</reference>
<evidence type="ECO:0000313" key="1">
    <source>
        <dbReference type="EMBL" id="GLB44423.1"/>
    </source>
</evidence>
<evidence type="ECO:0000313" key="2">
    <source>
        <dbReference type="Proteomes" id="UP001063166"/>
    </source>
</evidence>
<dbReference type="Proteomes" id="UP001063166">
    <property type="component" value="Unassembled WGS sequence"/>
</dbReference>
<organism evidence="1 2">
    <name type="scientific">Lyophyllum shimeji</name>
    <name type="common">Hon-shimeji</name>
    <name type="synonym">Tricholoma shimeji</name>
    <dbReference type="NCBI Taxonomy" id="47721"/>
    <lineage>
        <taxon>Eukaryota</taxon>
        <taxon>Fungi</taxon>
        <taxon>Dikarya</taxon>
        <taxon>Basidiomycota</taxon>
        <taxon>Agaricomycotina</taxon>
        <taxon>Agaricomycetes</taxon>
        <taxon>Agaricomycetidae</taxon>
        <taxon>Agaricales</taxon>
        <taxon>Tricholomatineae</taxon>
        <taxon>Lyophyllaceae</taxon>
        <taxon>Lyophyllum</taxon>
    </lineage>
</organism>
<name>A0A9P3UTA4_LYOSH</name>
<proteinExistence type="predicted"/>
<dbReference type="EMBL" id="BRPK01000017">
    <property type="protein sequence ID" value="GLB44423.1"/>
    <property type="molecule type" value="Genomic_DNA"/>
</dbReference>
<comment type="caution">
    <text evidence="1">The sequence shown here is derived from an EMBL/GenBank/DDBJ whole genome shotgun (WGS) entry which is preliminary data.</text>
</comment>
<keyword evidence="2" id="KW-1185">Reference proteome</keyword>
<gene>
    <name evidence="1" type="ORF">LshimejAT787_1700500</name>
</gene>